<comment type="caution">
    <text evidence="1">The sequence shown here is derived from an EMBL/GenBank/DDBJ whole genome shotgun (WGS) entry which is preliminary data.</text>
</comment>
<dbReference type="RefSeq" id="WP_236398471.1">
    <property type="nucleotide sequence ID" value="NZ_JAKJHZ010000003.1"/>
</dbReference>
<protein>
    <submittedName>
        <fullName evidence="1">DUF4265 domain-containing protein</fullName>
    </submittedName>
</protein>
<accession>A0ABS9H5C1</accession>
<sequence>MSRIEVVHRHPAWRDRSNFIIAANIDPGSTGVTTEQLWARQDGDRYEICCIPFFVYDLALGDVVEVDGDHVMTQVVEKSGRYVFRVHFGQTDQPRDEVVERLQAMGAIPEWSSRSLVAVDARDESHAQEVADFLQEQEDGGHLIYETGRR</sequence>
<gene>
    <name evidence="1" type="ORF">L2K70_02440</name>
</gene>
<evidence type="ECO:0000313" key="2">
    <source>
        <dbReference type="Proteomes" id="UP001201161"/>
    </source>
</evidence>
<dbReference type="EMBL" id="JAKJHZ010000003">
    <property type="protein sequence ID" value="MCF6376451.1"/>
    <property type="molecule type" value="Genomic_DNA"/>
</dbReference>
<dbReference type="Pfam" id="PF14085">
    <property type="entry name" value="DUF4265"/>
    <property type="match status" value="1"/>
</dbReference>
<reference evidence="1 2" key="1">
    <citation type="submission" date="2022-01" db="EMBL/GenBank/DDBJ databases">
        <title>Nocardioides sp. nov., an actinomycete isolated from mining soil.</title>
        <authorList>
            <person name="Liu L."/>
        </authorList>
    </citation>
    <scope>NUCLEOTIDE SEQUENCE [LARGE SCALE GENOMIC DNA]</scope>
    <source>
        <strain evidence="1 2">KLBMP 9356</strain>
    </source>
</reference>
<organism evidence="1 2">
    <name type="scientific">Nocardioides potassii</name>
    <dbReference type="NCBI Taxonomy" id="2911371"/>
    <lineage>
        <taxon>Bacteria</taxon>
        <taxon>Bacillati</taxon>
        <taxon>Actinomycetota</taxon>
        <taxon>Actinomycetes</taxon>
        <taxon>Propionibacteriales</taxon>
        <taxon>Nocardioidaceae</taxon>
        <taxon>Nocardioides</taxon>
    </lineage>
</organism>
<keyword evidence="2" id="KW-1185">Reference proteome</keyword>
<proteinExistence type="predicted"/>
<dbReference type="Proteomes" id="UP001201161">
    <property type="component" value="Unassembled WGS sequence"/>
</dbReference>
<evidence type="ECO:0000313" key="1">
    <source>
        <dbReference type="EMBL" id="MCF6376451.1"/>
    </source>
</evidence>
<name>A0ABS9H5C1_9ACTN</name>
<dbReference type="InterPro" id="IPR025361">
    <property type="entry name" value="DUF4265"/>
</dbReference>